<feature type="transmembrane region" description="Helical" evidence="1">
    <location>
        <begin position="12"/>
        <end position="33"/>
    </location>
</feature>
<organism evidence="2 3">
    <name type="scientific">Thermopolyspora flexuosa</name>
    <dbReference type="NCBI Taxonomy" id="103836"/>
    <lineage>
        <taxon>Bacteria</taxon>
        <taxon>Bacillati</taxon>
        <taxon>Actinomycetota</taxon>
        <taxon>Actinomycetes</taxon>
        <taxon>Streptosporangiales</taxon>
        <taxon>Streptosporangiaceae</taxon>
        <taxon>Thermopolyspora</taxon>
    </lineage>
</organism>
<protein>
    <submittedName>
        <fullName evidence="2">Uncharacterized protein</fullName>
    </submittedName>
</protein>
<sequence>MLGRIWGDTRGRVAVVATVLVLVAGGAGAWWWLRDGTQATAGTYRMERSTAIYAPIANRKADPRPLTEQEILGPDTERLTANDTVLVRRAASLSEDCAAVVWGSAAEALTGCTQVLRAVYASEDGAVSGQFLVFNMPDAAAADALVAALDPKADRGFVRVAPEQPASFDAARSWAQARALGHFVTLSWVGPVGDERPDLTGPQLALDGLGQALNQRVVDAE</sequence>
<reference evidence="2 3" key="1">
    <citation type="submission" date="2019-06" db="EMBL/GenBank/DDBJ databases">
        <title>Sequencing the genomes of 1000 actinobacteria strains.</title>
        <authorList>
            <person name="Klenk H.-P."/>
        </authorList>
    </citation>
    <scope>NUCLEOTIDE SEQUENCE [LARGE SCALE GENOMIC DNA]</scope>
    <source>
        <strain evidence="2 3">DSM 43186</strain>
    </source>
</reference>
<gene>
    <name evidence="2" type="ORF">FHX40_2695</name>
</gene>
<keyword evidence="1" id="KW-0472">Membrane</keyword>
<dbReference type="RefSeq" id="WP_142259909.1">
    <property type="nucleotide sequence ID" value="NZ_BMPV01000001.1"/>
</dbReference>
<proteinExistence type="predicted"/>
<dbReference type="Proteomes" id="UP000319213">
    <property type="component" value="Unassembled WGS sequence"/>
</dbReference>
<dbReference type="OrthoDB" id="3535684at2"/>
<dbReference type="AlphaFoldDB" id="A0A543IZI8"/>
<evidence type="ECO:0000256" key="1">
    <source>
        <dbReference type="SAM" id="Phobius"/>
    </source>
</evidence>
<keyword evidence="1" id="KW-1133">Transmembrane helix</keyword>
<keyword evidence="3" id="KW-1185">Reference proteome</keyword>
<dbReference type="EMBL" id="VFPQ01000001">
    <property type="protein sequence ID" value="TQM75971.1"/>
    <property type="molecule type" value="Genomic_DNA"/>
</dbReference>
<accession>A0A543IZI8</accession>
<evidence type="ECO:0000313" key="3">
    <source>
        <dbReference type="Proteomes" id="UP000319213"/>
    </source>
</evidence>
<evidence type="ECO:0000313" key="2">
    <source>
        <dbReference type="EMBL" id="TQM75971.1"/>
    </source>
</evidence>
<keyword evidence="1" id="KW-0812">Transmembrane</keyword>
<comment type="caution">
    <text evidence="2">The sequence shown here is derived from an EMBL/GenBank/DDBJ whole genome shotgun (WGS) entry which is preliminary data.</text>
</comment>
<name>A0A543IZI8_9ACTN</name>